<comment type="caution">
    <text evidence="1">The sequence shown here is derived from an EMBL/GenBank/DDBJ whole genome shotgun (WGS) entry which is preliminary data.</text>
</comment>
<dbReference type="AlphaFoldDB" id="A0A371F974"/>
<reference evidence="1" key="1">
    <citation type="submission" date="2018-05" db="EMBL/GenBank/DDBJ databases">
        <title>Draft genome of Mucuna pruriens seed.</title>
        <authorList>
            <person name="Nnadi N.E."/>
            <person name="Vos R."/>
            <person name="Hasami M.H."/>
            <person name="Devisetty U.K."/>
            <person name="Aguiy J.C."/>
        </authorList>
    </citation>
    <scope>NUCLEOTIDE SEQUENCE [LARGE SCALE GENOMIC DNA]</scope>
    <source>
        <strain evidence="1">JCA_2017</strain>
    </source>
</reference>
<keyword evidence="2" id="KW-1185">Reference proteome</keyword>
<gene>
    <name evidence="1" type="ORF">CR513_45529</name>
</gene>
<dbReference type="EMBL" id="QJKJ01010092">
    <property type="protein sequence ID" value="RDX74693.1"/>
    <property type="molecule type" value="Genomic_DNA"/>
</dbReference>
<sequence>MNSYCTSKRLHHGLPTSAIMWQHLSVLLKPRSIQSSNSATQHLEAATMDQLRLLGKCLIVGPIGPLFSETLINSSPPTTNVKKLEWP</sequence>
<name>A0A371F974_MUCPR</name>
<evidence type="ECO:0000313" key="2">
    <source>
        <dbReference type="Proteomes" id="UP000257109"/>
    </source>
</evidence>
<proteinExistence type="predicted"/>
<feature type="non-terminal residue" evidence="1">
    <location>
        <position position="1"/>
    </location>
</feature>
<evidence type="ECO:0000313" key="1">
    <source>
        <dbReference type="EMBL" id="RDX74693.1"/>
    </source>
</evidence>
<organism evidence="1 2">
    <name type="scientific">Mucuna pruriens</name>
    <name type="common">Velvet bean</name>
    <name type="synonym">Dolichos pruriens</name>
    <dbReference type="NCBI Taxonomy" id="157652"/>
    <lineage>
        <taxon>Eukaryota</taxon>
        <taxon>Viridiplantae</taxon>
        <taxon>Streptophyta</taxon>
        <taxon>Embryophyta</taxon>
        <taxon>Tracheophyta</taxon>
        <taxon>Spermatophyta</taxon>
        <taxon>Magnoliopsida</taxon>
        <taxon>eudicotyledons</taxon>
        <taxon>Gunneridae</taxon>
        <taxon>Pentapetalae</taxon>
        <taxon>rosids</taxon>
        <taxon>fabids</taxon>
        <taxon>Fabales</taxon>
        <taxon>Fabaceae</taxon>
        <taxon>Papilionoideae</taxon>
        <taxon>50 kb inversion clade</taxon>
        <taxon>NPAAA clade</taxon>
        <taxon>indigoferoid/millettioid clade</taxon>
        <taxon>Phaseoleae</taxon>
        <taxon>Mucuna</taxon>
    </lineage>
</organism>
<protein>
    <submittedName>
        <fullName evidence="1">Uncharacterized protein</fullName>
    </submittedName>
</protein>
<dbReference type="Proteomes" id="UP000257109">
    <property type="component" value="Unassembled WGS sequence"/>
</dbReference>
<accession>A0A371F974</accession>